<evidence type="ECO:0000313" key="2">
    <source>
        <dbReference type="EMBL" id="KEQ11453.1"/>
    </source>
</evidence>
<dbReference type="SUPFAM" id="SSF50985">
    <property type="entry name" value="RCC1/BLIP-II"/>
    <property type="match status" value="1"/>
</dbReference>
<sequence length="621" mass="64877">MDTMIKKLAITGLVGLLAACNDSSSSSSSPAPTPDPEPSVPTITQLSKSGDMLVGRTIKAESECTDCEPDKTTYTWVVDRTGTGVFGDSITVDGVEIRDHVVEGQTFLVTEDDYGKAVRLSAIANNDGLSSSDEAFVVYRRRFVEDIVSNLSGYSALTNDGTVIAWGKDIGPDPIQAEDVREIIPNNNAFAAIRNDGSVVAWGNRDHGSDASQPSGGDLDSGVVQVFATDAAFAALKDDGSVVAWGYAYNGGDITLSHEGDLSSGVDDIVPGARAFAALKNDGSLVAWGNKLYGGDVSEGSGGDFTGGFKKVIHNTQSFAAIKESGEVITWGWGDGGTLSEPLKNVDDIIPNLSAYAALKEDGSVVAWGHPDNGGHMDNFTQVGLSSGVKRVVANAAAFAALKEDGSVVAWGKPTSGGDITVGGGDDLSSNIVDIIPNLVTFAALKLTERGDHEVVAWGDSMFGGDTNWSLGIYKHNVSEIIPGTAAFVGISSIDNFNANFVFAWGHPEFGGIISPGKISNVEKIVTNKSRRNTFDGGAFAAITRGGGVRVWGEPRSGGYLTPEKQSELNTRVKDVFSTTASFAALKENGEVITWGEGTGANNSNAAEALAPQDILLESSL</sequence>
<dbReference type="InterPro" id="IPR051553">
    <property type="entry name" value="Ran_GTPase-activating"/>
</dbReference>
<comment type="caution">
    <text evidence="2">The sequence shown here is derived from an EMBL/GenBank/DDBJ whole genome shotgun (WGS) entry which is preliminary data.</text>
</comment>
<protein>
    <submittedName>
        <fullName evidence="2">Uncharacterized protein</fullName>
    </submittedName>
</protein>
<dbReference type="PANTHER" id="PTHR45982:SF1">
    <property type="entry name" value="REGULATOR OF CHROMOSOME CONDENSATION"/>
    <property type="match status" value="1"/>
</dbReference>
<dbReference type="Proteomes" id="UP000028006">
    <property type="component" value="Unassembled WGS sequence"/>
</dbReference>
<dbReference type="InterPro" id="IPR009091">
    <property type="entry name" value="RCC1/BLIP-II"/>
</dbReference>
<dbReference type="AlphaFoldDB" id="A0A081MZ30"/>
<dbReference type="PROSITE" id="PS51257">
    <property type="entry name" value="PROKAR_LIPOPROTEIN"/>
    <property type="match status" value="1"/>
</dbReference>
<dbReference type="eggNOG" id="COG5184">
    <property type="taxonomic scope" value="Bacteria"/>
</dbReference>
<name>A0A081MZ30_9GAMM</name>
<dbReference type="RefSeq" id="WP_034879719.1">
    <property type="nucleotide sequence ID" value="NZ_JOKG01000007.1"/>
</dbReference>
<keyword evidence="3" id="KW-1185">Reference proteome</keyword>
<reference evidence="2 3" key="1">
    <citation type="submission" date="2014-06" db="EMBL/GenBank/DDBJ databases">
        <title>Whole Genome Sequences of Three Symbiotic Endozoicomonas Bacteria.</title>
        <authorList>
            <person name="Neave M.J."/>
            <person name="Apprill A."/>
            <person name="Voolstra C.R."/>
        </authorList>
    </citation>
    <scope>NUCLEOTIDE SEQUENCE [LARGE SCALE GENOMIC DNA]</scope>
    <source>
        <strain evidence="2 3">LMG 24815</strain>
    </source>
</reference>
<dbReference type="PANTHER" id="PTHR45982">
    <property type="entry name" value="REGULATOR OF CHROMOSOME CONDENSATION"/>
    <property type="match status" value="1"/>
</dbReference>
<dbReference type="EMBL" id="JOKG01000007">
    <property type="protein sequence ID" value="KEQ11453.1"/>
    <property type="molecule type" value="Genomic_DNA"/>
</dbReference>
<feature type="region of interest" description="Disordered" evidence="1">
    <location>
        <begin position="23"/>
        <end position="43"/>
    </location>
</feature>
<proteinExistence type="predicted"/>
<evidence type="ECO:0000256" key="1">
    <source>
        <dbReference type="SAM" id="MobiDB-lite"/>
    </source>
</evidence>
<accession>A0A081MZ30</accession>
<evidence type="ECO:0000313" key="3">
    <source>
        <dbReference type="Proteomes" id="UP000028006"/>
    </source>
</evidence>
<dbReference type="Gene3D" id="2.130.10.30">
    <property type="entry name" value="Regulator of chromosome condensation 1/beta-lactamase-inhibitor protein II"/>
    <property type="match status" value="2"/>
</dbReference>
<organism evidence="2 3">
    <name type="scientific">Endozoicomonas montiporae</name>
    <dbReference type="NCBI Taxonomy" id="1027273"/>
    <lineage>
        <taxon>Bacteria</taxon>
        <taxon>Pseudomonadati</taxon>
        <taxon>Pseudomonadota</taxon>
        <taxon>Gammaproteobacteria</taxon>
        <taxon>Oceanospirillales</taxon>
        <taxon>Endozoicomonadaceae</taxon>
        <taxon>Endozoicomonas</taxon>
    </lineage>
</organism>
<gene>
    <name evidence="2" type="ORF">GZ77_25475</name>
</gene>